<evidence type="ECO:0000256" key="2">
    <source>
        <dbReference type="ARBA" id="ARBA00022692"/>
    </source>
</evidence>
<keyword evidence="3" id="KW-0732">Signal</keyword>
<dbReference type="AlphaFoldDB" id="A0A8S3TQ46"/>
<evidence type="ECO:0000313" key="12">
    <source>
        <dbReference type="EMBL" id="CAG2230933.1"/>
    </source>
</evidence>
<protein>
    <submittedName>
        <fullName evidence="12">DMBT1</fullName>
    </submittedName>
</protein>
<dbReference type="FunFam" id="3.10.250.10:FF:000016">
    <property type="entry name" value="Scavenger receptor cysteine-rich protein type 12"/>
    <property type="match status" value="2"/>
</dbReference>
<evidence type="ECO:0000256" key="3">
    <source>
        <dbReference type="ARBA" id="ARBA00022729"/>
    </source>
</evidence>
<feature type="disulfide bond" evidence="10">
    <location>
        <begin position="110"/>
        <end position="120"/>
    </location>
</feature>
<keyword evidence="9" id="KW-0325">Glycoprotein</keyword>
<feature type="domain" description="SRCR" evidence="11">
    <location>
        <begin position="452"/>
        <end position="492"/>
    </location>
</feature>
<sequence length="492" mass="53235">MSKLHCYGTEEDIASCSFPGWGKGGCQSSKYVNIGCGIGVRLMGGTVPNEGRVEVYHQGQWGTMCNDGFTVNDARVICRMIGFETKNVTITPSSYFGTSTLKIMMDDIRCTGQETHIAACNFSGWGQHNCQHSKDVGISCGRTPLRLVNGTRISSGRLEIYHNNMWGTVCNKNFDEKDATVVCRSMGFNTNDNDPSVVASSEFTNNASSDAYTVHCSGGEIDVAICAINITNPACSSGDFVGIRCPRTDIRLISQSLPSSGRVELYHGGRWGSVCGHSFDSKAAEVMCRMLGFKPEYTSPRAKLSSMFGPSNAPARLSMMSCSGTELDIYACIQGAWASNTCNSSQEAGVDCSMKVELLVNGMWSAICDDDWDNIEATVVCKTLAGYPFDRSVTGKAFRNSFFGPGHEKLLTRVKCNGTEIDVMHCSLKEVTNPTCDHSNEAGVSCIFNEQVKLSGPNNITAGTVSVNVNGIWDRLCDTEFGNEEARVSAEN</sequence>
<evidence type="ECO:0000256" key="1">
    <source>
        <dbReference type="ARBA" id="ARBA00004167"/>
    </source>
</evidence>
<keyword evidence="13" id="KW-1185">Reference proteome</keyword>
<proteinExistence type="predicted"/>
<dbReference type="InterPro" id="IPR001190">
    <property type="entry name" value="SRCR"/>
</dbReference>
<evidence type="ECO:0000256" key="7">
    <source>
        <dbReference type="ARBA" id="ARBA00023157"/>
    </source>
</evidence>
<dbReference type="PANTHER" id="PTHR19331">
    <property type="entry name" value="SCAVENGER RECEPTOR DOMAIN-CONTAINING"/>
    <property type="match status" value="1"/>
</dbReference>
<keyword evidence="5" id="KW-1133">Transmembrane helix</keyword>
<feature type="disulfide bond" evidence="10">
    <location>
        <begin position="216"/>
        <end position="226"/>
    </location>
</feature>
<feature type="domain" description="SRCR" evidence="11">
    <location>
        <begin position="1"/>
        <end position="37"/>
    </location>
</feature>
<feature type="domain" description="SRCR" evidence="11">
    <location>
        <begin position="40"/>
        <end position="141"/>
    </location>
</feature>
<feature type="disulfide bond" evidence="10">
    <location>
        <begin position="6"/>
        <end position="16"/>
    </location>
</feature>
<feature type="domain" description="SRCR" evidence="11">
    <location>
        <begin position="250"/>
        <end position="353"/>
    </location>
</feature>
<name>A0A8S3TQ46_MYTED</name>
<evidence type="ECO:0000313" key="13">
    <source>
        <dbReference type="Proteomes" id="UP000683360"/>
    </source>
</evidence>
<dbReference type="PROSITE" id="PS00420">
    <property type="entry name" value="SRCR_1"/>
    <property type="match status" value="2"/>
</dbReference>
<keyword evidence="8" id="KW-0675">Receptor</keyword>
<dbReference type="GO" id="GO:0016020">
    <property type="term" value="C:membrane"/>
    <property type="evidence" value="ECO:0007669"/>
    <property type="project" value="UniProtKB-SubCell"/>
</dbReference>
<dbReference type="SMART" id="SM00202">
    <property type="entry name" value="SR"/>
    <property type="match status" value="4"/>
</dbReference>
<evidence type="ECO:0000256" key="10">
    <source>
        <dbReference type="PROSITE-ProRule" id="PRU00196"/>
    </source>
</evidence>
<dbReference type="Proteomes" id="UP000683360">
    <property type="component" value="Unassembled WGS sequence"/>
</dbReference>
<feature type="domain" description="SRCR" evidence="11">
    <location>
        <begin position="352"/>
        <end position="447"/>
    </location>
</feature>
<dbReference type="FunFam" id="3.10.250.10:FF:000006">
    <property type="entry name" value="neurotrypsin isoform X2"/>
    <property type="match status" value="1"/>
</dbReference>
<keyword evidence="4" id="KW-0677">Repeat</keyword>
<dbReference type="PROSITE" id="PS50287">
    <property type="entry name" value="SRCR_2"/>
    <property type="match status" value="6"/>
</dbReference>
<dbReference type="EMBL" id="CAJPWZ010002120">
    <property type="protein sequence ID" value="CAG2230933.1"/>
    <property type="molecule type" value="Genomic_DNA"/>
</dbReference>
<evidence type="ECO:0000256" key="9">
    <source>
        <dbReference type="ARBA" id="ARBA00023180"/>
    </source>
</evidence>
<gene>
    <name evidence="12" type="ORF">MEDL_43742</name>
</gene>
<feature type="disulfide bond" evidence="10">
    <location>
        <begin position="416"/>
        <end position="426"/>
    </location>
</feature>
<evidence type="ECO:0000256" key="8">
    <source>
        <dbReference type="ARBA" id="ARBA00023170"/>
    </source>
</evidence>
<keyword evidence="7 10" id="KW-1015">Disulfide bond</keyword>
<feature type="disulfide bond" evidence="10">
    <location>
        <begin position="322"/>
        <end position="332"/>
    </location>
</feature>
<dbReference type="OrthoDB" id="6286334at2759"/>
<evidence type="ECO:0000256" key="5">
    <source>
        <dbReference type="ARBA" id="ARBA00022989"/>
    </source>
</evidence>
<dbReference type="Gene3D" id="3.10.250.10">
    <property type="entry name" value="SRCR-like domain"/>
    <property type="match status" value="4"/>
</dbReference>
<evidence type="ECO:0000256" key="4">
    <source>
        <dbReference type="ARBA" id="ARBA00022737"/>
    </source>
</evidence>
<comment type="subcellular location">
    <subcellularLocation>
        <location evidence="1">Membrane</location>
        <topology evidence="1">Single-pass membrane protein</topology>
    </subcellularLocation>
</comment>
<dbReference type="FunFam" id="3.10.250.10:FF:000007">
    <property type="entry name" value="Soluble scavenger receptor cysteine-rich domain-containing protein SSC5D"/>
    <property type="match status" value="1"/>
</dbReference>
<dbReference type="PRINTS" id="PR00258">
    <property type="entry name" value="SPERACTRCPTR"/>
</dbReference>
<accession>A0A8S3TQ46</accession>
<reference evidence="12" key="1">
    <citation type="submission" date="2021-03" db="EMBL/GenBank/DDBJ databases">
        <authorList>
            <person name="Bekaert M."/>
        </authorList>
    </citation>
    <scope>NUCLEOTIDE SEQUENCE</scope>
</reference>
<evidence type="ECO:0000256" key="6">
    <source>
        <dbReference type="ARBA" id="ARBA00023136"/>
    </source>
</evidence>
<comment type="caution">
    <text evidence="10">Lacks conserved residue(s) required for the propagation of feature annotation.</text>
</comment>
<comment type="caution">
    <text evidence="12">The sequence shown here is derived from an EMBL/GenBank/DDBJ whole genome shotgun (WGS) entry which is preliminary data.</text>
</comment>
<dbReference type="InterPro" id="IPR036772">
    <property type="entry name" value="SRCR-like_dom_sf"/>
</dbReference>
<keyword evidence="6" id="KW-0472">Membrane</keyword>
<dbReference type="Pfam" id="PF00530">
    <property type="entry name" value="SRCR"/>
    <property type="match status" value="4"/>
</dbReference>
<feature type="domain" description="SRCR" evidence="11">
    <location>
        <begin position="145"/>
        <end position="246"/>
    </location>
</feature>
<organism evidence="12 13">
    <name type="scientific">Mytilus edulis</name>
    <name type="common">Blue mussel</name>
    <dbReference type="NCBI Taxonomy" id="6550"/>
    <lineage>
        <taxon>Eukaryota</taxon>
        <taxon>Metazoa</taxon>
        <taxon>Spiralia</taxon>
        <taxon>Lophotrochozoa</taxon>
        <taxon>Mollusca</taxon>
        <taxon>Bivalvia</taxon>
        <taxon>Autobranchia</taxon>
        <taxon>Pteriomorphia</taxon>
        <taxon>Mytilida</taxon>
        <taxon>Mytiloidea</taxon>
        <taxon>Mytilidae</taxon>
        <taxon>Mytilinae</taxon>
        <taxon>Mytilus</taxon>
    </lineage>
</organism>
<keyword evidence="2" id="KW-0812">Transmembrane</keyword>
<dbReference type="SUPFAM" id="SSF56487">
    <property type="entry name" value="SRCR-like"/>
    <property type="match status" value="4"/>
</dbReference>
<evidence type="ECO:0000259" key="11">
    <source>
        <dbReference type="PROSITE" id="PS50287"/>
    </source>
</evidence>